<evidence type="ECO:0000256" key="7">
    <source>
        <dbReference type="ARBA" id="ARBA00048741"/>
    </source>
</evidence>
<evidence type="ECO:0000256" key="8">
    <source>
        <dbReference type="PIRSR" id="PIRSR001589-2"/>
    </source>
</evidence>
<dbReference type="GO" id="GO:0006529">
    <property type="term" value="P:asparagine biosynthetic process"/>
    <property type="evidence" value="ECO:0007669"/>
    <property type="project" value="InterPro"/>
</dbReference>
<dbReference type="EMBL" id="CU459003">
    <property type="protein sequence ID" value="CAM75262.1"/>
    <property type="molecule type" value="Genomic_DNA"/>
</dbReference>
<dbReference type="GO" id="GO:0005829">
    <property type="term" value="C:cytosol"/>
    <property type="evidence" value="ECO:0007669"/>
    <property type="project" value="TreeGrafter"/>
</dbReference>
<dbReference type="InterPro" id="IPR017932">
    <property type="entry name" value="GATase_2_dom"/>
</dbReference>
<evidence type="ECO:0000256" key="5">
    <source>
        <dbReference type="ARBA" id="ARBA00022840"/>
    </source>
</evidence>
<comment type="catalytic activity">
    <reaction evidence="7">
        <text>L-aspartate + L-glutamine + ATP + H2O = L-asparagine + L-glutamate + AMP + diphosphate + H(+)</text>
        <dbReference type="Rhea" id="RHEA:12228"/>
        <dbReference type="ChEBI" id="CHEBI:15377"/>
        <dbReference type="ChEBI" id="CHEBI:15378"/>
        <dbReference type="ChEBI" id="CHEBI:29985"/>
        <dbReference type="ChEBI" id="CHEBI:29991"/>
        <dbReference type="ChEBI" id="CHEBI:30616"/>
        <dbReference type="ChEBI" id="CHEBI:33019"/>
        <dbReference type="ChEBI" id="CHEBI:58048"/>
        <dbReference type="ChEBI" id="CHEBI:58359"/>
        <dbReference type="ChEBI" id="CHEBI:456215"/>
        <dbReference type="EC" id="6.3.5.4"/>
    </reaction>
</comment>
<evidence type="ECO:0000256" key="2">
    <source>
        <dbReference type="ARBA" id="ARBA00005752"/>
    </source>
</evidence>
<dbReference type="PANTHER" id="PTHR43284:SF1">
    <property type="entry name" value="ASPARAGINE SYNTHETASE"/>
    <property type="match status" value="1"/>
</dbReference>
<gene>
    <name evidence="10" type="ORF">MGR_3523</name>
</gene>
<dbReference type="AlphaFoldDB" id="A4TXA5"/>
<evidence type="ECO:0000256" key="3">
    <source>
        <dbReference type="ARBA" id="ARBA00012737"/>
    </source>
</evidence>
<dbReference type="PIRSF" id="PIRSF001589">
    <property type="entry name" value="Asn_synthetase_glu-h"/>
    <property type="match status" value="1"/>
</dbReference>
<reference evidence="10" key="1">
    <citation type="journal article" date="2007" name="J. Bacteriol.">
        <title>Comparative genome analysis of four magnetotactic bacteria reveals a complex set of group-specific genes implicated in magnetosome biomineralization and function.</title>
        <authorList>
            <person name="Richter M."/>
            <person name="Kube M."/>
            <person name="Bazylinski D.A."/>
            <person name="Lombardot T."/>
            <person name="Gloeckner F.O."/>
            <person name="Reinhardt R."/>
            <person name="Schueler D."/>
        </authorList>
    </citation>
    <scope>NUCLEOTIDE SEQUENCE</scope>
    <source>
        <strain evidence="10">MSR-1</strain>
    </source>
</reference>
<keyword evidence="4 8" id="KW-0547">Nucleotide-binding</keyword>
<comment type="pathway">
    <text evidence="1">Amino-acid biosynthesis; L-asparagine biosynthesis; L-asparagine from L-aspartate (L-Gln route): step 1/1.</text>
</comment>
<dbReference type="SUPFAM" id="SSF56235">
    <property type="entry name" value="N-terminal nucleophile aminohydrolases (Ntn hydrolases)"/>
    <property type="match status" value="1"/>
</dbReference>
<dbReference type="Gene3D" id="3.40.50.620">
    <property type="entry name" value="HUPs"/>
    <property type="match status" value="1"/>
</dbReference>
<keyword evidence="5 8" id="KW-0067">ATP-binding</keyword>
<dbReference type="Pfam" id="PF13537">
    <property type="entry name" value="GATase_7"/>
    <property type="match status" value="1"/>
</dbReference>
<dbReference type="InterPro" id="IPR001962">
    <property type="entry name" value="Asn_synthase"/>
</dbReference>
<dbReference type="InterPro" id="IPR029055">
    <property type="entry name" value="Ntn_hydrolases_N"/>
</dbReference>
<dbReference type="EC" id="6.3.5.4" evidence="3"/>
<protein>
    <recommendedName>
        <fullName evidence="3">asparagine synthase (glutamine-hydrolyzing)</fullName>
        <ecNumber evidence="3">6.3.5.4</ecNumber>
    </recommendedName>
</protein>
<dbReference type="CDD" id="cd00712">
    <property type="entry name" value="AsnB"/>
    <property type="match status" value="1"/>
</dbReference>
<evidence type="ECO:0000313" key="10">
    <source>
        <dbReference type="EMBL" id="CAM75262.1"/>
    </source>
</evidence>
<dbReference type="RefSeq" id="WP_024078870.1">
    <property type="nucleotide sequence ID" value="NZ_CP027527.1"/>
</dbReference>
<organism evidence="10">
    <name type="scientific">Magnetospirillum gryphiswaldense</name>
    <dbReference type="NCBI Taxonomy" id="55518"/>
    <lineage>
        <taxon>Bacteria</taxon>
        <taxon>Pseudomonadati</taxon>
        <taxon>Pseudomonadota</taxon>
        <taxon>Alphaproteobacteria</taxon>
        <taxon>Rhodospirillales</taxon>
        <taxon>Rhodospirillaceae</taxon>
        <taxon>Magnetospirillum</taxon>
    </lineage>
</organism>
<dbReference type="InterPro" id="IPR014729">
    <property type="entry name" value="Rossmann-like_a/b/a_fold"/>
</dbReference>
<dbReference type="InterPro" id="IPR006426">
    <property type="entry name" value="Asn_synth_AEB"/>
</dbReference>
<comment type="similarity">
    <text evidence="2">Belongs to the asparagine synthetase family.</text>
</comment>
<dbReference type="GO" id="GO:0005524">
    <property type="term" value="F:ATP binding"/>
    <property type="evidence" value="ECO:0007669"/>
    <property type="project" value="UniProtKB-KW"/>
</dbReference>
<evidence type="ECO:0000259" key="9">
    <source>
        <dbReference type="PROSITE" id="PS51278"/>
    </source>
</evidence>
<dbReference type="InterPro" id="IPR051786">
    <property type="entry name" value="ASN_synthetase/amidase"/>
</dbReference>
<accession>A4TXA5</accession>
<name>A4TXA5_9PROT</name>
<sequence length="638" mass="71125">MSLFAGVVGCPTIKTVGVHLEKFAATLDGVGAVSPRYWRSSSAALVHRQRIYTAEDRSERQPLAGARSVLMFDGRLDNRDDLIEALGIGGAGIPDSALVLAALERWGDGAIARLVGPFALAWWDDGDRRLLLARDSLGHRALYHADTPDGFAFATTPRALLALPEVQRRIDEAAMAAFLVDLPLPPGSTYYKHIRQIPAAHVAVWQPNKFELRRYWQPDYSKKLQYRRDDDYVEAAREHLTRAVRSCLRTDRPIASTLSGGLDSTLVATTAARLMAPTRLMALTAIPAEGLSLPKFGKNRFVDEGRYARSTADLHNNIDLHLVVGTGVQRIETEPERMFLSTGWPVRNTLNIGWFTPMRELAEAQGIGVLLQGSGGNHTLSWDGIVGLRDAARSGRLVRLWREISHLARSRDLSFAQTMWSLALRPLLPIATPQWFDQLRRRPAPPLMNTFSIHPNFATAHQVDSGKRSHMMGAKFGGEETARREALELYQSHAQVRSGLRAIYGFDLREPLRDLRLLEFCFAVPSDQYLRNGVTRWLARRVLAGQAPPEVVSNPQRGVQCPEFLNRLLPRRAEFLATIEELERSPMARNCLDLPRLKSLAHSLPTEPAAAHYIPYAAVLERGLHAGRFIRWVEGGNG</sequence>
<evidence type="ECO:0000256" key="4">
    <source>
        <dbReference type="ARBA" id="ARBA00022741"/>
    </source>
</evidence>
<dbReference type="PROSITE" id="PS51278">
    <property type="entry name" value="GATASE_TYPE_2"/>
    <property type="match status" value="1"/>
</dbReference>
<dbReference type="Gene3D" id="3.60.20.10">
    <property type="entry name" value="Glutamine Phosphoribosylpyrophosphate, subunit 1, domain 1"/>
    <property type="match status" value="1"/>
</dbReference>
<evidence type="ECO:0000256" key="6">
    <source>
        <dbReference type="ARBA" id="ARBA00022962"/>
    </source>
</evidence>
<dbReference type="GO" id="GO:0004066">
    <property type="term" value="F:asparagine synthase (glutamine-hydrolyzing) activity"/>
    <property type="evidence" value="ECO:0007669"/>
    <property type="project" value="UniProtKB-EC"/>
</dbReference>
<dbReference type="Pfam" id="PF00733">
    <property type="entry name" value="Asn_synthase"/>
    <property type="match status" value="1"/>
</dbReference>
<feature type="domain" description="Glutamine amidotransferase type-2" evidence="9">
    <location>
        <begin position="1"/>
        <end position="208"/>
    </location>
</feature>
<dbReference type="PANTHER" id="PTHR43284">
    <property type="entry name" value="ASPARAGINE SYNTHETASE (GLUTAMINE-HYDROLYZING)"/>
    <property type="match status" value="1"/>
</dbReference>
<evidence type="ECO:0000256" key="1">
    <source>
        <dbReference type="ARBA" id="ARBA00005187"/>
    </source>
</evidence>
<proteinExistence type="inferred from homology"/>
<feature type="binding site" evidence="8">
    <location>
        <position position="95"/>
    </location>
    <ligand>
        <name>L-glutamine</name>
        <dbReference type="ChEBI" id="CHEBI:58359"/>
    </ligand>
</feature>
<dbReference type="InterPro" id="IPR033738">
    <property type="entry name" value="AsnB_N"/>
</dbReference>
<dbReference type="SUPFAM" id="SSF52402">
    <property type="entry name" value="Adenine nucleotide alpha hydrolases-like"/>
    <property type="match status" value="1"/>
</dbReference>
<keyword evidence="6" id="KW-0315">Glutamine amidotransferase</keyword>